<protein>
    <submittedName>
        <fullName evidence="3">Uncharacterized protein</fullName>
    </submittedName>
</protein>
<keyword evidence="4" id="KW-1185">Reference proteome</keyword>
<feature type="compositionally biased region" description="Acidic residues" evidence="1">
    <location>
        <begin position="432"/>
        <end position="452"/>
    </location>
</feature>
<reference evidence="3" key="1">
    <citation type="submission" date="2022-06" db="EMBL/GenBank/DDBJ databases">
        <title>Sneathiella actinostolidae sp. nov., isolated from a sea anemonein the Western Pacific Ocean.</title>
        <authorList>
            <person name="Wei M.J."/>
        </authorList>
    </citation>
    <scope>NUCLEOTIDE SEQUENCE</scope>
    <source>
        <strain evidence="3">PHK-P5</strain>
    </source>
</reference>
<keyword evidence="2" id="KW-0812">Transmembrane</keyword>
<keyword evidence="2" id="KW-0472">Membrane</keyword>
<evidence type="ECO:0000256" key="2">
    <source>
        <dbReference type="SAM" id="Phobius"/>
    </source>
</evidence>
<name>A0ABY4WD29_9PROT</name>
<dbReference type="Proteomes" id="UP001056291">
    <property type="component" value="Chromosome"/>
</dbReference>
<feature type="region of interest" description="Disordered" evidence="1">
    <location>
        <begin position="406"/>
        <end position="461"/>
    </location>
</feature>
<accession>A0ABY4WD29</accession>
<proteinExistence type="predicted"/>
<feature type="compositionally biased region" description="Basic and acidic residues" evidence="1">
    <location>
        <begin position="406"/>
        <end position="425"/>
    </location>
</feature>
<sequence>MPSTIDISEFKNQYPFLYHFILFHYTEIFNELCTDYQPVKLSGDFFRDWAGNVKNYKRALNSNMSLAIGRGLFEKLYNTIDEKNIKTLNSTIAELWKSHHYATHPNLTEDLGFAALAADTFKDKPSRNQYKTFCLSVVDENLRGPGMTGKYPLAKICKGILNDTSVGARLGRTRYSLAQTLSFLSGNPENTYLSMAGVTPQVLVIVFIVFFALSMAVFFVFGLGKSVIEKNIKMALMTSGLFLPFLLGCGMMTLVFFTDYDKKIKNPSHKNVKALKTFTDGVLARHKDVIDGKTFDVLFSIAHHVNDIAESIGLGYGEMVAVEGKKEELYPFALNVILEFMLPQMDYASWKTYGPLLKEIMTEAEKQKLKSGDAGLFERLRNRTSSLDIVTRYWRGQTDIRLDTTDLTDVPDHKETAPESQEDLRIVIATPEDPDLDEKGDEPDGDLDELIETDPTTKKNQ</sequence>
<organism evidence="3 4">
    <name type="scientific">Sneathiella marina</name>
    <dbReference type="NCBI Taxonomy" id="2950108"/>
    <lineage>
        <taxon>Bacteria</taxon>
        <taxon>Pseudomonadati</taxon>
        <taxon>Pseudomonadota</taxon>
        <taxon>Alphaproteobacteria</taxon>
        <taxon>Sneathiellales</taxon>
        <taxon>Sneathiellaceae</taxon>
        <taxon>Sneathiella</taxon>
    </lineage>
</organism>
<evidence type="ECO:0000256" key="1">
    <source>
        <dbReference type="SAM" id="MobiDB-lite"/>
    </source>
</evidence>
<dbReference type="RefSeq" id="WP_251937824.1">
    <property type="nucleotide sequence ID" value="NZ_CP098747.1"/>
</dbReference>
<evidence type="ECO:0000313" key="3">
    <source>
        <dbReference type="EMBL" id="USG63169.1"/>
    </source>
</evidence>
<feature type="transmembrane region" description="Helical" evidence="2">
    <location>
        <begin position="235"/>
        <end position="257"/>
    </location>
</feature>
<gene>
    <name evidence="3" type="ORF">NBZ79_09290</name>
</gene>
<evidence type="ECO:0000313" key="4">
    <source>
        <dbReference type="Proteomes" id="UP001056291"/>
    </source>
</evidence>
<keyword evidence="2" id="KW-1133">Transmembrane helix</keyword>
<feature type="transmembrane region" description="Helical" evidence="2">
    <location>
        <begin position="202"/>
        <end position="223"/>
    </location>
</feature>
<dbReference type="EMBL" id="CP098747">
    <property type="protein sequence ID" value="USG63169.1"/>
    <property type="molecule type" value="Genomic_DNA"/>
</dbReference>